<dbReference type="PROSITE" id="PS51257">
    <property type="entry name" value="PROKAR_LIPOPROTEIN"/>
    <property type="match status" value="1"/>
</dbReference>
<evidence type="ECO:0000313" key="7">
    <source>
        <dbReference type="EMBL" id="OON82568.1"/>
    </source>
</evidence>
<keyword evidence="2 6" id="KW-0732">Signal</keyword>
<comment type="caution">
    <text evidence="7">The sequence shown here is derived from an EMBL/GenBank/DDBJ whole genome shotgun (WGS) entry which is preliminary data.</text>
</comment>
<dbReference type="Proteomes" id="UP000190539">
    <property type="component" value="Unassembled WGS sequence"/>
</dbReference>
<dbReference type="Gene3D" id="3.40.190.10">
    <property type="entry name" value="Periplasmic binding protein-like II"/>
    <property type="match status" value="1"/>
</dbReference>
<proteinExistence type="predicted"/>
<organism evidence="7 8">
    <name type="scientific">Streptomyces tsukubensis</name>
    <dbReference type="NCBI Taxonomy" id="83656"/>
    <lineage>
        <taxon>Bacteria</taxon>
        <taxon>Bacillati</taxon>
        <taxon>Actinomycetota</taxon>
        <taxon>Actinomycetes</taxon>
        <taxon>Kitasatosporales</taxon>
        <taxon>Streptomycetaceae</taxon>
        <taxon>Streptomyces</taxon>
    </lineage>
</organism>
<evidence type="ECO:0000256" key="6">
    <source>
        <dbReference type="SAM" id="SignalP"/>
    </source>
</evidence>
<sequence>MPGRQSRRSVLATIAALPLTGALSACTGGSGTTRSRSTSKTTVTFWSSLRGSQEVVDAFHKAQDRIRVEYQQIPSGPNGGYAKLSNAARAGNAPDVATIEYAQLPGFAIDGVTRDITSLVSDRLRGELLPQALGLTTFDKKVFSIPVDVEPMVLHYRKDLFDKYGLDVPRTWDEYEDVARKVRDAVPDRRLGAFWTDGALQFAAYSWQAGAQWFDIRGDTWNVSMADAPTRRTAAYWQRLVDQDLLFMNPGATKEGDAQIANGDVLTRLNGAWDAGAQMGARPAQKGQWRIAGLPQWDTDHPAGVTQGGSTFAITKDSTQPEAAMEFIEWQVTSPEALRARLSSGTSSQYLAAPALNSVAREAFDRSYYGGQDIYKVFAAEAENIRPGWIWGPRMTPVINVMQDGFARASGGQGSLLDAVRGAQSGTMPDLRAMGLSTTQHGN</sequence>
<reference evidence="7 8" key="1">
    <citation type="submission" date="2017-02" db="EMBL/GenBank/DDBJ databases">
        <title>Draft Genome Sequence of Streptomyces tsukubaensis F601, a Producer of the immunosuppressant tacrolimus FK506.</title>
        <authorList>
            <person name="Zong G."/>
            <person name="Zhong C."/>
            <person name="Fu J."/>
            <person name="Qin R."/>
            <person name="Cao G."/>
        </authorList>
    </citation>
    <scope>NUCLEOTIDE SEQUENCE [LARGE SCALE GENOMIC DNA]</scope>
    <source>
        <strain evidence="7 8">F601</strain>
    </source>
</reference>
<evidence type="ECO:0000256" key="2">
    <source>
        <dbReference type="ARBA" id="ARBA00022729"/>
    </source>
</evidence>
<dbReference type="Pfam" id="PF01547">
    <property type="entry name" value="SBP_bac_1"/>
    <property type="match status" value="1"/>
</dbReference>
<keyword evidence="3" id="KW-0472">Membrane</keyword>
<keyword evidence="8" id="KW-1185">Reference proteome</keyword>
<dbReference type="InterPro" id="IPR006059">
    <property type="entry name" value="SBP"/>
</dbReference>
<dbReference type="SUPFAM" id="SSF53850">
    <property type="entry name" value="Periplasmic binding protein-like II"/>
    <property type="match status" value="1"/>
</dbReference>
<feature type="chain" id="PRO_5039255940" evidence="6">
    <location>
        <begin position="26"/>
        <end position="443"/>
    </location>
</feature>
<dbReference type="AlphaFoldDB" id="A0A1V4AFW6"/>
<evidence type="ECO:0000256" key="5">
    <source>
        <dbReference type="ARBA" id="ARBA00023288"/>
    </source>
</evidence>
<evidence type="ECO:0000313" key="8">
    <source>
        <dbReference type="Proteomes" id="UP000190539"/>
    </source>
</evidence>
<dbReference type="PANTHER" id="PTHR43649:SF33">
    <property type="entry name" value="POLYGALACTURONAN_RHAMNOGALACTURONAN-BINDING PROTEIN YTCQ"/>
    <property type="match status" value="1"/>
</dbReference>
<dbReference type="RefSeq" id="WP_077963643.1">
    <property type="nucleotide sequence ID" value="NZ_CP045178.1"/>
</dbReference>
<feature type="signal peptide" evidence="6">
    <location>
        <begin position="1"/>
        <end position="25"/>
    </location>
</feature>
<dbReference type="InterPro" id="IPR050490">
    <property type="entry name" value="Bact_solute-bd_prot1"/>
</dbReference>
<gene>
    <name evidence="7" type="ORF">B1H18_00340</name>
</gene>
<name>A0A1V4AFW6_9ACTN</name>
<accession>A0A1V4AFW6</accession>
<evidence type="ECO:0000256" key="3">
    <source>
        <dbReference type="ARBA" id="ARBA00023136"/>
    </source>
</evidence>
<keyword evidence="4" id="KW-0564">Palmitate</keyword>
<keyword evidence="5" id="KW-0449">Lipoprotein</keyword>
<dbReference type="EMBL" id="MVFC01000001">
    <property type="protein sequence ID" value="OON82568.1"/>
    <property type="molecule type" value="Genomic_DNA"/>
</dbReference>
<evidence type="ECO:0000256" key="4">
    <source>
        <dbReference type="ARBA" id="ARBA00023139"/>
    </source>
</evidence>
<dbReference type="OrthoDB" id="2515046at2"/>
<dbReference type="PANTHER" id="PTHR43649">
    <property type="entry name" value="ARABINOSE-BINDING PROTEIN-RELATED"/>
    <property type="match status" value="1"/>
</dbReference>
<evidence type="ECO:0000256" key="1">
    <source>
        <dbReference type="ARBA" id="ARBA00022475"/>
    </source>
</evidence>
<keyword evidence="1" id="KW-1003">Cell membrane</keyword>
<dbReference type="STRING" id="83656.B1H18_00340"/>
<protein>
    <submittedName>
        <fullName evidence="7">Sugar ABC transporter substrate-binding protein</fullName>
    </submittedName>
</protein>